<reference evidence="1 2" key="2">
    <citation type="submission" date="2016-05" db="EMBL/GenBank/DDBJ databases">
        <title>Lineage-specific infection strategies underlie the spectrum of fungal disease in amphibians.</title>
        <authorList>
            <person name="Cuomo C.A."/>
            <person name="Farrer R.A."/>
            <person name="James T."/>
            <person name="Longcore J."/>
            <person name="Birren B."/>
        </authorList>
    </citation>
    <scope>NUCLEOTIDE SEQUENCE [LARGE SCALE GENOMIC DNA]</scope>
    <source>
        <strain evidence="1 2">JEL423</strain>
    </source>
</reference>
<accession>A0A177WF68</accession>
<sequence length="124" mass="14247">MLKAESSLWFSNIAITATCTSGRQSTHTKAIKAEHSVPRLSRQIFTSGPLEFDTNCNYTPQHSQKYSRFRIHLAKTASPIVLEDRLLLQNRQYSLRLPTKSGLHCLFNRPYSCFKQRPSYDAQL</sequence>
<dbReference type="AlphaFoldDB" id="A0A177WF68"/>
<evidence type="ECO:0000313" key="2">
    <source>
        <dbReference type="Proteomes" id="UP000077115"/>
    </source>
</evidence>
<dbReference type="EMBL" id="DS022302">
    <property type="protein sequence ID" value="OAJ38673.1"/>
    <property type="molecule type" value="Genomic_DNA"/>
</dbReference>
<name>A0A177WF68_BATDL</name>
<protein>
    <submittedName>
        <fullName evidence="1">Uncharacterized protein</fullName>
    </submittedName>
</protein>
<dbReference type="VEuPathDB" id="FungiDB:BDEG_22581"/>
<dbReference type="Proteomes" id="UP000077115">
    <property type="component" value="Unassembled WGS sequence"/>
</dbReference>
<proteinExistence type="predicted"/>
<gene>
    <name evidence="1" type="ORF">BDEG_22581</name>
</gene>
<organism evidence="1 2">
    <name type="scientific">Batrachochytrium dendrobatidis (strain JEL423)</name>
    <dbReference type="NCBI Taxonomy" id="403673"/>
    <lineage>
        <taxon>Eukaryota</taxon>
        <taxon>Fungi</taxon>
        <taxon>Fungi incertae sedis</taxon>
        <taxon>Chytridiomycota</taxon>
        <taxon>Chytridiomycota incertae sedis</taxon>
        <taxon>Chytridiomycetes</taxon>
        <taxon>Rhizophydiales</taxon>
        <taxon>Rhizophydiales incertae sedis</taxon>
        <taxon>Batrachochytrium</taxon>
    </lineage>
</organism>
<reference evidence="1 2" key="1">
    <citation type="submission" date="2006-10" db="EMBL/GenBank/DDBJ databases">
        <title>The Genome Sequence of Batrachochytrium dendrobatidis JEL423.</title>
        <authorList>
            <consortium name="The Broad Institute Genome Sequencing Platform"/>
            <person name="Birren B."/>
            <person name="Lander E."/>
            <person name="Galagan J."/>
            <person name="Cuomo C."/>
            <person name="Devon K."/>
            <person name="Jaffe D."/>
            <person name="Butler J."/>
            <person name="Alvarez P."/>
            <person name="Gnerre S."/>
            <person name="Grabherr M."/>
            <person name="Kleber M."/>
            <person name="Mauceli E."/>
            <person name="Brockman W."/>
            <person name="Young S."/>
            <person name="LaButti K."/>
            <person name="Sykes S."/>
            <person name="DeCaprio D."/>
            <person name="Crawford M."/>
            <person name="Koehrsen M."/>
            <person name="Engels R."/>
            <person name="Montgomery P."/>
            <person name="Pearson M."/>
            <person name="Howarth C."/>
            <person name="Larson L."/>
            <person name="White J."/>
            <person name="O'Leary S."/>
            <person name="Kodira C."/>
            <person name="Zeng Q."/>
            <person name="Yandava C."/>
            <person name="Alvarado L."/>
            <person name="Longcore J."/>
            <person name="James T."/>
        </authorList>
    </citation>
    <scope>NUCLEOTIDE SEQUENCE [LARGE SCALE GENOMIC DNA]</scope>
    <source>
        <strain evidence="1 2">JEL423</strain>
    </source>
</reference>
<evidence type="ECO:0000313" key="1">
    <source>
        <dbReference type="EMBL" id="OAJ38673.1"/>
    </source>
</evidence>